<keyword evidence="6" id="KW-1185">Reference proteome</keyword>
<dbReference type="InterPro" id="IPR046532">
    <property type="entry name" value="DUF6597"/>
</dbReference>
<proteinExistence type="predicted"/>
<dbReference type="Proteomes" id="UP000694501">
    <property type="component" value="Unassembled WGS sequence"/>
</dbReference>
<evidence type="ECO:0000256" key="1">
    <source>
        <dbReference type="ARBA" id="ARBA00023015"/>
    </source>
</evidence>
<dbReference type="SMART" id="SM00342">
    <property type="entry name" value="HTH_ARAC"/>
    <property type="match status" value="1"/>
</dbReference>
<evidence type="ECO:0000259" key="4">
    <source>
        <dbReference type="PROSITE" id="PS01124"/>
    </source>
</evidence>
<comment type="caution">
    <text evidence="5">The sequence shown here is derived from an EMBL/GenBank/DDBJ whole genome shotgun (WGS) entry which is preliminary data.</text>
</comment>
<dbReference type="GO" id="GO:0003700">
    <property type="term" value="F:DNA-binding transcription factor activity"/>
    <property type="evidence" value="ECO:0007669"/>
    <property type="project" value="InterPro"/>
</dbReference>
<sequence>MSPEARTREYRERPSRYGGGAVLWSSAGGGSPGLVLPDGCMDLIWHEAAGALYVAGPDARARPTGAAVPGTGWAGVRFAPGAAPALFRVPAHRLRDLLVPLDALLPAERVRRLSGQIAGASSPAAALERVALRLGEDASAADPLCPALVEGLNRRRSVADLARRSGLGERQLHRRSLDAFGYGLGTLGRILRFQRALSLASAGSPLAEVAYEAGYADQPHFARDVRALTGLPPTALFAARSADRTGPPTRRAP</sequence>
<organism evidence="5 6">
    <name type="scientific">Streptomyces tardus</name>
    <dbReference type="NCBI Taxonomy" id="2780544"/>
    <lineage>
        <taxon>Bacteria</taxon>
        <taxon>Bacillati</taxon>
        <taxon>Actinomycetota</taxon>
        <taxon>Actinomycetes</taxon>
        <taxon>Kitasatosporales</taxon>
        <taxon>Streptomycetaceae</taxon>
        <taxon>Streptomyces</taxon>
    </lineage>
</organism>
<evidence type="ECO:0000256" key="3">
    <source>
        <dbReference type="ARBA" id="ARBA00023163"/>
    </source>
</evidence>
<dbReference type="PROSITE" id="PS01124">
    <property type="entry name" value="HTH_ARAC_FAMILY_2"/>
    <property type="match status" value="1"/>
</dbReference>
<protein>
    <submittedName>
        <fullName evidence="5">Helix-turn-helix transcriptional regulator</fullName>
    </submittedName>
</protein>
<evidence type="ECO:0000313" key="5">
    <source>
        <dbReference type="EMBL" id="MBU7599079.1"/>
    </source>
</evidence>
<dbReference type="PANTHER" id="PTHR46796">
    <property type="entry name" value="HTH-TYPE TRANSCRIPTIONAL ACTIVATOR RHAS-RELATED"/>
    <property type="match status" value="1"/>
</dbReference>
<dbReference type="GO" id="GO:0043565">
    <property type="term" value="F:sequence-specific DNA binding"/>
    <property type="evidence" value="ECO:0007669"/>
    <property type="project" value="InterPro"/>
</dbReference>
<evidence type="ECO:0000313" key="6">
    <source>
        <dbReference type="Proteomes" id="UP000694501"/>
    </source>
</evidence>
<dbReference type="RefSeq" id="WP_211041931.1">
    <property type="nucleotide sequence ID" value="NZ_JAELVF020000001.1"/>
</dbReference>
<reference evidence="5" key="1">
    <citation type="submission" date="2021-06" db="EMBL/GenBank/DDBJ databases">
        <title>Sequencing of actinobacteria type strains.</title>
        <authorList>
            <person name="Nguyen G.-S."/>
            <person name="Wentzel A."/>
        </authorList>
    </citation>
    <scope>NUCLEOTIDE SEQUENCE</scope>
    <source>
        <strain evidence="5">P38-E01</strain>
    </source>
</reference>
<dbReference type="EMBL" id="JAELVF020000001">
    <property type="protein sequence ID" value="MBU7599079.1"/>
    <property type="molecule type" value="Genomic_DNA"/>
</dbReference>
<dbReference type="AlphaFoldDB" id="A0A949JMW1"/>
<accession>A0A949JMW1</accession>
<keyword evidence="2" id="KW-0238">DNA-binding</keyword>
<name>A0A949JMW1_9ACTN</name>
<gene>
    <name evidence="5" type="ORF">JGS22_016055</name>
</gene>
<feature type="domain" description="HTH araC/xylS-type" evidence="4">
    <location>
        <begin position="142"/>
        <end position="239"/>
    </location>
</feature>
<dbReference type="Pfam" id="PF12833">
    <property type="entry name" value="HTH_18"/>
    <property type="match status" value="1"/>
</dbReference>
<dbReference type="PANTHER" id="PTHR46796:SF15">
    <property type="entry name" value="BLL1074 PROTEIN"/>
    <property type="match status" value="1"/>
</dbReference>
<keyword evidence="1" id="KW-0805">Transcription regulation</keyword>
<keyword evidence="3" id="KW-0804">Transcription</keyword>
<dbReference type="InterPro" id="IPR050204">
    <property type="entry name" value="AraC_XylS_family_regulators"/>
</dbReference>
<evidence type="ECO:0000256" key="2">
    <source>
        <dbReference type="ARBA" id="ARBA00023125"/>
    </source>
</evidence>
<dbReference type="Pfam" id="PF20240">
    <property type="entry name" value="DUF6597"/>
    <property type="match status" value="1"/>
</dbReference>
<dbReference type="Gene3D" id="1.10.10.60">
    <property type="entry name" value="Homeodomain-like"/>
    <property type="match status" value="1"/>
</dbReference>
<dbReference type="InterPro" id="IPR018060">
    <property type="entry name" value="HTH_AraC"/>
</dbReference>